<dbReference type="Pfam" id="PF09369">
    <property type="entry name" value="MZB"/>
    <property type="match status" value="1"/>
</dbReference>
<dbReference type="PROSITE" id="PS51194">
    <property type="entry name" value="HELICASE_CTER"/>
    <property type="match status" value="1"/>
</dbReference>
<dbReference type="Proteomes" id="UP000315730">
    <property type="component" value="Unassembled WGS sequence"/>
</dbReference>
<dbReference type="GO" id="GO:0003676">
    <property type="term" value="F:nucleic acid binding"/>
    <property type="evidence" value="ECO:0007669"/>
    <property type="project" value="InterPro"/>
</dbReference>
<reference evidence="6 7" key="1">
    <citation type="submission" date="2019-06" db="EMBL/GenBank/DDBJ databases">
        <title>Whole genome shotgun sequence of Kocuria varians NBRC 15358.</title>
        <authorList>
            <person name="Hosoyama A."/>
            <person name="Uohara A."/>
            <person name="Ohji S."/>
            <person name="Ichikawa N."/>
        </authorList>
    </citation>
    <scope>NUCLEOTIDE SEQUENCE [LARGE SCALE GENOMIC DNA]</scope>
    <source>
        <strain evidence="6 7">NBRC 15358</strain>
    </source>
</reference>
<organism evidence="6 7">
    <name type="scientific">Kocuria varians</name>
    <name type="common">Micrococcus varians</name>
    <dbReference type="NCBI Taxonomy" id="1272"/>
    <lineage>
        <taxon>Bacteria</taxon>
        <taxon>Bacillati</taxon>
        <taxon>Actinomycetota</taxon>
        <taxon>Actinomycetes</taxon>
        <taxon>Micrococcales</taxon>
        <taxon>Micrococcaceae</taxon>
        <taxon>Kocuria</taxon>
    </lineage>
</organism>
<dbReference type="SMART" id="SM00487">
    <property type="entry name" value="DEXDc"/>
    <property type="match status" value="1"/>
</dbReference>
<evidence type="ECO:0000313" key="7">
    <source>
        <dbReference type="Proteomes" id="UP000315730"/>
    </source>
</evidence>
<feature type="region of interest" description="Disordered" evidence="3">
    <location>
        <begin position="844"/>
        <end position="868"/>
    </location>
</feature>
<dbReference type="PANTHER" id="PTHR47957:SF3">
    <property type="entry name" value="ATP-DEPENDENT HELICASE HRQ1"/>
    <property type="match status" value="1"/>
</dbReference>
<dbReference type="InterPro" id="IPR001650">
    <property type="entry name" value="Helicase_C-like"/>
</dbReference>
<dbReference type="PROSITE" id="PS51192">
    <property type="entry name" value="HELICASE_ATP_BIND_1"/>
    <property type="match status" value="1"/>
</dbReference>
<evidence type="ECO:0000256" key="1">
    <source>
        <dbReference type="ARBA" id="ARBA00022741"/>
    </source>
</evidence>
<name>A0A4Y4D4H9_KOCVA</name>
<sequence length="2165" mass="238062">MSELLPSLQAEAVQSALVEYVTTAIEFSDQYAREAFSSFLSDKDEGIFRGPFLRTRLPFHTDTATSPLDVLPEWFQPYAHQAEAFRRLTTDPSVPGAQDRQGLRLPEPTIVTTGTGSGKTEAFLYPLLDYAVRARKQGLHGIKAIILYPMNALANDQAGRLARMIHENPALQGVTAALYTGEHSGAPRTAMSAEGLIEDRHTIRSVAPDIILTNYKMLDQLLLRSADRPLWEQSAESLRYLVLDEFHTYNGAQGTDVAMLIRRLRLVLDRLAPQRMAMIPVATSATLGDESDIAPVAEFASTIFGTDFTPESVVTERRVTQELLRDEALARVDRSAWRPQEHPTLGQLETVFEVLPVTQGGVLPDPEELTHRVLGVLWQGSDGVSAGVAVDPATARDLFLAHPLVSDLLSRTAKATPVRDLSVALVPHLDPDTTGARFIEALCGALSHVRSGAQRNSFPNVEVHLWTREVSRVDRAASPAVAFSWSDDRTIHDGSFLPAIYCRLCGRTGWGIALTGTNDLVIKPQAIREAHVRHTGRFRALISLPGAEPGDNERVRFLDPERRSIEDTLPPEDAGDVDTLPVLMHVGLEADALSNEDTCPSCRVPNGIRFVGSRTATLLSVALSSLFGTARLDPSEKKSLVFTDSVQDAAHRAGFVEARSYSLALRSAIESALTEEPAPVEDVVERMMANAHTPEDRYRLLHPTIAQNPPVRGFWDDTETARRRRRAADLVATRLEFDLELEAGLVESYGRTLAATGTAAASVDAPDDQMRAVAEDVLERAGRQMTLDVAVDGPAQPLTSVWVRGVLERLRTDGAIAHEWLRPYRAKGGMRYNIWGGRRPKDVMPAFPPGRRSPAFPATGRLKPKTGFTDSSNSSSWYVDWTSRCLGVDKRSAGHLMKPLFTALSDAGLTDTVGVTERGTTTSESYGLRPEKLMMALAPQPAEILRCPACGEMVTGLPETLTAMDGGPCTAYQCKGHLRRDQLRGSYYRSLYRGDMRRVIAREHTSLLQAETRLEYENEFKNSEATPGAPNVLVATPTLEMGIDIGDLSTVILASIPDTVASYLQRVGRAGRLTGNSLDLAFMTTRGKGSAFIEPEFMLNGAVRPPAAYLSAEEILHRQYTAFLMDRMAGDDGAPDPARAASVMKSSGPQTFLGVLLADAKEHAQQRLDEFLSAFHVSDDPRRGMTRDAAAALRAWATWPGGEEPSGLEKSVKSSVQHWWHEKNELTHRRQAVEKRLREIAEGTVVITAEEDRQLTTELEGQQQLLDEQEQKLGAVEDDEARKREERRLSGSQARLRAESSQLSHEHWISVLERFGVLPNFTLYDDAVSLEATLTYRDEHDNWKHIPAEYERSGFTALTELAPGNHFYAGGHELEIDSVDVGSNGDGVRRVAFCPDCGHSTTFDASERLDSCPTCHRPGIADEGQHLHVVELIKVSSTMELNRAKITDASEDRASTSYDTLTIPDFTAADTRAQWSVAGTGVGITFRRGSRLTRLNVGKPREGAREATLAGRTQRIGGFVICRECGHLDTTLGENKAQEHQGWCTQRRMENPESVSVVLSRELTTETIMISLPPSITDDSSGRSLWSFYAALMVGLRERFGGEISHLGMEVVPDVSRNNADSLLLYDSVPGGTGYLAELASPESLWQLLRQAHDYLTQCPCQDEGKSACFRCLMPHVRASHRESLDRRRAVEILRTVLGSPAPGAEMSWRVEEGSAPAGDDFESSIEHRFRRLFRAAVGLLPGADITDTVSDGGAGFSVFLRDVRYSFASQVQLMDTQPDFLLSWPATQGIKGAAIYLDGREYHASTAHNRVGDDAAKRRGLREQGYLVYAVTNRDLDAYEAVQRGEPVESVLANMWDPRILRAVQSRGALSGDDLAYLNANPMDQLLSLIKGTLRDPFTRQRTVSQQLNLLLFNGVQSSVSPEALGAQAVDILDTPAGDTPPVPRRQPTTRGFVRREGPLVMLGDVTSPVNRLAVVLDDRDDAVASPYFAESWRQWLALANLRQEVQPGSVTVVETRSSLTQIAREEPEDVSDSWLEFLSHTSEEPAPARQTTAGFMDVTHAQQPVELTAQWQELVEEAMTPEEATILRLAGRLDLPVPEIGEEVEGYPVDLAWPGLRIAWLSDADLVTDFREVAPAGWTVTGPDVATVQNLLQGRGGAPAERR</sequence>
<evidence type="ECO:0000256" key="2">
    <source>
        <dbReference type="ARBA" id="ARBA00022840"/>
    </source>
</evidence>
<dbReference type="InterPro" id="IPR011545">
    <property type="entry name" value="DEAD/DEAH_box_helicase_dom"/>
</dbReference>
<dbReference type="GO" id="GO:0005524">
    <property type="term" value="F:ATP binding"/>
    <property type="evidence" value="ECO:0007669"/>
    <property type="project" value="UniProtKB-KW"/>
</dbReference>
<dbReference type="InterPro" id="IPR027417">
    <property type="entry name" value="P-loop_NTPase"/>
</dbReference>
<keyword evidence="2" id="KW-0067">ATP-binding</keyword>
<feature type="domain" description="Helicase ATP-binding" evidence="4">
    <location>
        <begin position="100"/>
        <end position="305"/>
    </location>
</feature>
<feature type="domain" description="Helicase C-terminal" evidence="5">
    <location>
        <begin position="956"/>
        <end position="1116"/>
    </location>
</feature>
<dbReference type="RefSeq" id="WP_141270345.1">
    <property type="nucleotide sequence ID" value="NZ_BJNW01000023.1"/>
</dbReference>
<dbReference type="Pfam" id="PF00270">
    <property type="entry name" value="DEAD"/>
    <property type="match status" value="1"/>
</dbReference>
<feature type="compositionally biased region" description="Basic and acidic residues" evidence="3">
    <location>
        <begin position="1280"/>
        <end position="1289"/>
    </location>
</feature>
<dbReference type="GO" id="GO:0036297">
    <property type="term" value="P:interstrand cross-link repair"/>
    <property type="evidence" value="ECO:0007669"/>
    <property type="project" value="TreeGrafter"/>
</dbReference>
<protein>
    <submittedName>
        <fullName evidence="6">Helicase</fullName>
    </submittedName>
</protein>
<keyword evidence="6" id="KW-0347">Helicase</keyword>
<evidence type="ECO:0000259" key="4">
    <source>
        <dbReference type="PROSITE" id="PS51192"/>
    </source>
</evidence>
<feature type="region of interest" description="Disordered" evidence="3">
    <location>
        <begin position="1271"/>
        <end position="1293"/>
    </location>
</feature>
<dbReference type="STRING" id="1272.GCA_900014985_01001"/>
<dbReference type="GO" id="GO:0043138">
    <property type="term" value="F:3'-5' DNA helicase activity"/>
    <property type="evidence" value="ECO:0007669"/>
    <property type="project" value="TreeGrafter"/>
</dbReference>
<dbReference type="SMART" id="SM00490">
    <property type="entry name" value="HELICc"/>
    <property type="match status" value="1"/>
</dbReference>
<gene>
    <name evidence="6" type="ORF">KVA01_22630</name>
</gene>
<keyword evidence="6" id="KW-0378">Hydrolase</keyword>
<dbReference type="Gene3D" id="3.40.50.300">
    <property type="entry name" value="P-loop containing nucleotide triphosphate hydrolases"/>
    <property type="match status" value="2"/>
</dbReference>
<evidence type="ECO:0000256" key="3">
    <source>
        <dbReference type="SAM" id="MobiDB-lite"/>
    </source>
</evidence>
<dbReference type="InterPro" id="IPR018973">
    <property type="entry name" value="MZB"/>
</dbReference>
<dbReference type="InterPro" id="IPR014001">
    <property type="entry name" value="Helicase_ATP-bd"/>
</dbReference>
<proteinExistence type="predicted"/>
<dbReference type="Pfam" id="PF00271">
    <property type="entry name" value="Helicase_C"/>
    <property type="match status" value="1"/>
</dbReference>
<dbReference type="SUPFAM" id="SSF52540">
    <property type="entry name" value="P-loop containing nucleoside triphosphate hydrolases"/>
    <property type="match status" value="2"/>
</dbReference>
<keyword evidence="1" id="KW-0547">Nucleotide-binding</keyword>
<keyword evidence="7" id="KW-1185">Reference proteome</keyword>
<comment type="caution">
    <text evidence="6">The sequence shown here is derived from an EMBL/GenBank/DDBJ whole genome shotgun (WGS) entry which is preliminary data.</text>
</comment>
<accession>A0A4Y4D4H9</accession>
<dbReference type="OrthoDB" id="3197455at2"/>
<dbReference type="EMBL" id="BJNW01000023">
    <property type="protein sequence ID" value="GED00109.1"/>
    <property type="molecule type" value="Genomic_DNA"/>
</dbReference>
<dbReference type="GO" id="GO:0006289">
    <property type="term" value="P:nucleotide-excision repair"/>
    <property type="evidence" value="ECO:0007669"/>
    <property type="project" value="TreeGrafter"/>
</dbReference>
<evidence type="ECO:0000313" key="6">
    <source>
        <dbReference type="EMBL" id="GED00109.1"/>
    </source>
</evidence>
<evidence type="ECO:0000259" key="5">
    <source>
        <dbReference type="PROSITE" id="PS51194"/>
    </source>
</evidence>
<dbReference type="PANTHER" id="PTHR47957">
    <property type="entry name" value="ATP-DEPENDENT HELICASE HRQ1"/>
    <property type="match status" value="1"/>
</dbReference>